<evidence type="ECO:0000313" key="6">
    <source>
        <dbReference type="Proteomes" id="UP000628442"/>
    </source>
</evidence>
<reference evidence="3" key="1">
    <citation type="journal article" date="2014" name="Int. J. Syst. Evol. Microbiol.">
        <title>Complete genome sequence of Corynebacterium casei LMG S-19264T (=DSM 44701T), isolated from a smear-ripened cheese.</title>
        <authorList>
            <consortium name="US DOE Joint Genome Institute (JGI-PGF)"/>
            <person name="Walter F."/>
            <person name="Albersmeier A."/>
            <person name="Kalinowski J."/>
            <person name="Ruckert C."/>
        </authorList>
    </citation>
    <scope>NUCLEOTIDE SEQUENCE</scope>
    <source>
        <strain evidence="3">KCTC 12343</strain>
    </source>
</reference>
<evidence type="ECO:0000259" key="2">
    <source>
        <dbReference type="Pfam" id="PF13511"/>
    </source>
</evidence>
<proteinExistence type="predicted"/>
<feature type="signal peptide" evidence="1">
    <location>
        <begin position="1"/>
        <end position="20"/>
    </location>
</feature>
<dbReference type="Pfam" id="PF13511">
    <property type="entry name" value="DUF4124"/>
    <property type="match status" value="1"/>
</dbReference>
<reference evidence="3" key="3">
    <citation type="submission" date="2022-12" db="EMBL/GenBank/DDBJ databases">
        <authorList>
            <person name="Sun Q."/>
            <person name="Kim S."/>
        </authorList>
    </citation>
    <scope>NUCLEOTIDE SEQUENCE</scope>
    <source>
        <strain evidence="3">KCTC 12343</strain>
    </source>
</reference>
<dbReference type="RefSeq" id="WP_131145905.1">
    <property type="nucleotide sequence ID" value="NZ_BMWV01000004.1"/>
</dbReference>
<reference evidence="4 5" key="2">
    <citation type="submission" date="2019-02" db="EMBL/GenBank/DDBJ databases">
        <title>Draft Genome Sequences of Six Type Strains of the Genus Massilia.</title>
        <authorList>
            <person name="Miess H."/>
            <person name="Frediansyhah A."/>
            <person name="Gross H."/>
        </authorList>
    </citation>
    <scope>NUCLEOTIDE SEQUENCE [LARGE SCALE GENOMIC DNA]</scope>
    <source>
        <strain evidence="4 5">DSM 17472</strain>
    </source>
</reference>
<keyword evidence="1" id="KW-0732">Signal</keyword>
<feature type="domain" description="DUF4124" evidence="2">
    <location>
        <begin position="9"/>
        <end position="59"/>
    </location>
</feature>
<evidence type="ECO:0000313" key="4">
    <source>
        <dbReference type="EMBL" id="QBI01787.1"/>
    </source>
</evidence>
<evidence type="ECO:0000256" key="1">
    <source>
        <dbReference type="SAM" id="SignalP"/>
    </source>
</evidence>
<dbReference type="Proteomes" id="UP000628442">
    <property type="component" value="Unassembled WGS sequence"/>
</dbReference>
<dbReference type="OrthoDB" id="8759931at2"/>
<protein>
    <submittedName>
        <fullName evidence="4">DUF4124 domain-containing protein</fullName>
    </submittedName>
</protein>
<organism evidence="3 6">
    <name type="scientific">Pseudoduganella albidiflava</name>
    <dbReference type="NCBI Taxonomy" id="321983"/>
    <lineage>
        <taxon>Bacteria</taxon>
        <taxon>Pseudomonadati</taxon>
        <taxon>Pseudomonadota</taxon>
        <taxon>Betaproteobacteria</taxon>
        <taxon>Burkholderiales</taxon>
        <taxon>Oxalobacteraceae</taxon>
        <taxon>Telluria group</taxon>
        <taxon>Pseudoduganella</taxon>
    </lineage>
</organism>
<keyword evidence="5" id="KW-1185">Reference proteome</keyword>
<dbReference type="Proteomes" id="UP000292307">
    <property type="component" value="Chromosome"/>
</dbReference>
<sequence length="141" mass="15733">MRLLLRALALASAIALPAHAQMYKCTHGEKVTYSEAPCARGAQTLMAPPDPPVSRPEPAELARLQQQSAQLEAARHAREAREDYADALHDQRAARRREHCTQLQLARKWAEDDVRRASHRTIDTARIAARRAAERHAAACK</sequence>
<gene>
    <name evidence="4" type="ORF">EYF70_13695</name>
    <name evidence="3" type="ORF">GCM10007387_22270</name>
</gene>
<dbReference type="AlphaFoldDB" id="A0A411WYK3"/>
<evidence type="ECO:0000313" key="5">
    <source>
        <dbReference type="Proteomes" id="UP000292307"/>
    </source>
</evidence>
<evidence type="ECO:0000313" key="3">
    <source>
        <dbReference type="EMBL" id="GGY39741.1"/>
    </source>
</evidence>
<dbReference type="EMBL" id="CP036401">
    <property type="protein sequence ID" value="QBI01787.1"/>
    <property type="molecule type" value="Genomic_DNA"/>
</dbReference>
<dbReference type="InterPro" id="IPR025392">
    <property type="entry name" value="DUF4124"/>
</dbReference>
<dbReference type="EMBL" id="BMWV01000004">
    <property type="protein sequence ID" value="GGY39741.1"/>
    <property type="molecule type" value="Genomic_DNA"/>
</dbReference>
<accession>A0A411WYK3</accession>
<name>A0A411WYK3_9BURK</name>
<feature type="chain" id="PRO_5044601725" evidence="1">
    <location>
        <begin position="21"/>
        <end position="141"/>
    </location>
</feature>